<dbReference type="InterPro" id="IPR011527">
    <property type="entry name" value="ABC1_TM_dom"/>
</dbReference>
<dbReference type="Gene3D" id="1.20.1560.10">
    <property type="entry name" value="ABC transporter type 1, transmembrane domain"/>
    <property type="match status" value="1"/>
</dbReference>
<organism evidence="11 12">
    <name type="scientific">Saprolegnia parasitica (strain CBS 223.65)</name>
    <dbReference type="NCBI Taxonomy" id="695850"/>
    <lineage>
        <taxon>Eukaryota</taxon>
        <taxon>Sar</taxon>
        <taxon>Stramenopiles</taxon>
        <taxon>Oomycota</taxon>
        <taxon>Saprolegniomycetes</taxon>
        <taxon>Saprolegniales</taxon>
        <taxon>Saprolegniaceae</taxon>
        <taxon>Saprolegnia</taxon>
    </lineage>
</organism>
<sequence length="299" mass="33541">MGRESTPLLEHKSLAETCPEDSDGWRAAVFFTWLNPIMELGSSRPLQADDLYGLDRCNRATNVAVAFEKQWAAQRQRPRPSILRALFGAFGTKFLWAGLLRLVRDSLQFVAPFVIKRMIAFLRDDDASIATGWELVALIFVSGLIQSFCFRQYVYYCKETGLQIRSAIVTSIYAKSLQLSTQALQETSTGQISNLMSIDAARLQRLTLDLHTIWVVPYLLVVACTLLYNELGVAFLAGLAVILLVIPITTLLSKIMRRLQSSLLSVKDTRGKLCYEVLAGIKVLKLQAWELSFADRILS</sequence>
<dbReference type="GO" id="GO:0012505">
    <property type="term" value="C:endomembrane system"/>
    <property type="evidence" value="ECO:0007669"/>
    <property type="project" value="UniProtKB-SubCell"/>
</dbReference>
<dbReference type="InterPro" id="IPR036640">
    <property type="entry name" value="ABC1_TM_sf"/>
</dbReference>
<gene>
    <name evidence="11" type="ORF">SPRG_14801</name>
</gene>
<dbReference type="InterPro" id="IPR050173">
    <property type="entry name" value="ABC_transporter_C-like"/>
</dbReference>
<reference evidence="11 12" key="1">
    <citation type="journal article" date="2013" name="PLoS Genet.">
        <title>Distinctive expansion of potential virulence genes in the genome of the oomycete fish pathogen Saprolegnia parasitica.</title>
        <authorList>
            <person name="Jiang R.H."/>
            <person name="de Bruijn I."/>
            <person name="Haas B.J."/>
            <person name="Belmonte R."/>
            <person name="Lobach L."/>
            <person name="Christie J."/>
            <person name="van den Ackerveken G."/>
            <person name="Bottin A."/>
            <person name="Bulone V."/>
            <person name="Diaz-Moreno S.M."/>
            <person name="Dumas B."/>
            <person name="Fan L."/>
            <person name="Gaulin E."/>
            <person name="Govers F."/>
            <person name="Grenville-Briggs L.J."/>
            <person name="Horner N.R."/>
            <person name="Levin J.Z."/>
            <person name="Mammella M."/>
            <person name="Meijer H.J."/>
            <person name="Morris P."/>
            <person name="Nusbaum C."/>
            <person name="Oome S."/>
            <person name="Phillips A.J."/>
            <person name="van Rooyen D."/>
            <person name="Rzeszutek E."/>
            <person name="Saraiva M."/>
            <person name="Secombes C.J."/>
            <person name="Seidl M.F."/>
            <person name="Snel B."/>
            <person name="Stassen J.H."/>
            <person name="Sykes S."/>
            <person name="Tripathy S."/>
            <person name="van den Berg H."/>
            <person name="Vega-Arreguin J.C."/>
            <person name="Wawra S."/>
            <person name="Young S.K."/>
            <person name="Zeng Q."/>
            <person name="Dieguez-Uribeondo J."/>
            <person name="Russ C."/>
            <person name="Tyler B.M."/>
            <person name="van West P."/>
        </authorList>
    </citation>
    <scope>NUCLEOTIDE SEQUENCE [LARGE SCALE GENOMIC DNA]</scope>
    <source>
        <strain evidence="11 12">CBS 223.65</strain>
    </source>
</reference>
<dbReference type="OrthoDB" id="74853at2759"/>
<keyword evidence="7 9" id="KW-1133">Transmembrane helix</keyword>
<keyword evidence="8 9" id="KW-0472">Membrane</keyword>
<dbReference type="OMA" id="FRMARIG"/>
<dbReference type="PANTHER" id="PTHR24223">
    <property type="entry name" value="ATP-BINDING CASSETTE SUB-FAMILY C"/>
    <property type="match status" value="1"/>
</dbReference>
<dbReference type="FunFam" id="1.20.1560.10:FF:000006">
    <property type="entry name" value="ATP-binding cassette, sub-family C (CFTR/MRP), member 9"/>
    <property type="match status" value="1"/>
</dbReference>
<dbReference type="RefSeq" id="XP_012210312.1">
    <property type="nucleotide sequence ID" value="XM_012354922.1"/>
</dbReference>
<feature type="transmembrane region" description="Helical" evidence="9">
    <location>
        <begin position="135"/>
        <end position="156"/>
    </location>
</feature>
<feature type="transmembrane region" description="Helical" evidence="9">
    <location>
        <begin position="234"/>
        <end position="252"/>
    </location>
</feature>
<evidence type="ECO:0000256" key="7">
    <source>
        <dbReference type="ARBA" id="ARBA00022989"/>
    </source>
</evidence>
<dbReference type="EMBL" id="KK583380">
    <property type="protein sequence ID" value="KDO18964.1"/>
    <property type="molecule type" value="Genomic_DNA"/>
</dbReference>
<dbReference type="PANTHER" id="PTHR24223:SF443">
    <property type="entry name" value="MULTIDRUG-RESISTANCE LIKE PROTEIN 1, ISOFORM I"/>
    <property type="match status" value="1"/>
</dbReference>
<feature type="domain" description="ABC transmembrane type-1" evidence="10">
    <location>
        <begin position="95"/>
        <end position="299"/>
    </location>
</feature>
<protein>
    <recommendedName>
        <fullName evidence="10">ABC transmembrane type-1 domain-containing protein</fullName>
    </recommendedName>
</protein>
<dbReference type="SUPFAM" id="SSF90123">
    <property type="entry name" value="ABC transporter transmembrane region"/>
    <property type="match status" value="1"/>
</dbReference>
<keyword evidence="2" id="KW-0813">Transport</keyword>
<dbReference type="GO" id="GO:0016020">
    <property type="term" value="C:membrane"/>
    <property type="evidence" value="ECO:0007669"/>
    <property type="project" value="InterPro"/>
</dbReference>
<keyword evidence="4" id="KW-0677">Repeat</keyword>
<comment type="subcellular location">
    <subcellularLocation>
        <location evidence="1">Endomembrane system</location>
        <topology evidence="1">Multi-pass membrane protein</topology>
    </subcellularLocation>
</comment>
<feature type="transmembrane region" description="Helical" evidence="9">
    <location>
        <begin position="206"/>
        <end position="228"/>
    </location>
</feature>
<dbReference type="GeneID" id="24136586"/>
<evidence type="ECO:0000256" key="1">
    <source>
        <dbReference type="ARBA" id="ARBA00004127"/>
    </source>
</evidence>
<evidence type="ECO:0000313" key="11">
    <source>
        <dbReference type="EMBL" id="KDO18964.1"/>
    </source>
</evidence>
<proteinExistence type="predicted"/>
<dbReference type="GO" id="GO:0140359">
    <property type="term" value="F:ABC-type transporter activity"/>
    <property type="evidence" value="ECO:0007669"/>
    <property type="project" value="InterPro"/>
</dbReference>
<evidence type="ECO:0000256" key="2">
    <source>
        <dbReference type="ARBA" id="ARBA00022448"/>
    </source>
</evidence>
<accession>A0A067BKF6</accession>
<dbReference type="GO" id="GO:0005524">
    <property type="term" value="F:ATP binding"/>
    <property type="evidence" value="ECO:0007669"/>
    <property type="project" value="UniProtKB-KW"/>
</dbReference>
<name>A0A067BKF6_SAPPC</name>
<evidence type="ECO:0000259" key="10">
    <source>
        <dbReference type="PROSITE" id="PS50929"/>
    </source>
</evidence>
<keyword evidence="3 9" id="KW-0812">Transmembrane</keyword>
<dbReference type="Pfam" id="PF00664">
    <property type="entry name" value="ABC_membrane"/>
    <property type="match status" value="1"/>
</dbReference>
<feature type="transmembrane region" description="Helical" evidence="9">
    <location>
        <begin position="82"/>
        <end position="103"/>
    </location>
</feature>
<feature type="non-terminal residue" evidence="11">
    <location>
        <position position="299"/>
    </location>
</feature>
<evidence type="ECO:0000256" key="6">
    <source>
        <dbReference type="ARBA" id="ARBA00022840"/>
    </source>
</evidence>
<dbReference type="KEGG" id="spar:SPRG_14801"/>
<evidence type="ECO:0000256" key="5">
    <source>
        <dbReference type="ARBA" id="ARBA00022741"/>
    </source>
</evidence>
<keyword evidence="12" id="KW-1185">Reference proteome</keyword>
<evidence type="ECO:0000256" key="4">
    <source>
        <dbReference type="ARBA" id="ARBA00022737"/>
    </source>
</evidence>
<dbReference type="PROSITE" id="PS50929">
    <property type="entry name" value="ABC_TM1F"/>
    <property type="match status" value="1"/>
</dbReference>
<dbReference type="VEuPathDB" id="FungiDB:SPRG_14801"/>
<dbReference type="STRING" id="695850.A0A067BKF6"/>
<evidence type="ECO:0000256" key="3">
    <source>
        <dbReference type="ARBA" id="ARBA00022692"/>
    </source>
</evidence>
<keyword evidence="6" id="KW-0067">ATP-binding</keyword>
<evidence type="ECO:0000256" key="9">
    <source>
        <dbReference type="SAM" id="Phobius"/>
    </source>
</evidence>
<keyword evidence="5" id="KW-0547">Nucleotide-binding</keyword>
<dbReference type="Proteomes" id="UP000030745">
    <property type="component" value="Unassembled WGS sequence"/>
</dbReference>
<dbReference type="AlphaFoldDB" id="A0A067BKF6"/>
<evidence type="ECO:0000256" key="8">
    <source>
        <dbReference type="ARBA" id="ARBA00023136"/>
    </source>
</evidence>
<evidence type="ECO:0000313" key="12">
    <source>
        <dbReference type="Proteomes" id="UP000030745"/>
    </source>
</evidence>